<comment type="caution">
    <text evidence="2">The sequence shown here is derived from an EMBL/GenBank/DDBJ whole genome shotgun (WGS) entry which is preliminary data.</text>
</comment>
<evidence type="ECO:0000313" key="3">
    <source>
        <dbReference type="Proteomes" id="UP001183246"/>
    </source>
</evidence>
<evidence type="ECO:0000256" key="1">
    <source>
        <dbReference type="SAM" id="MobiDB-lite"/>
    </source>
</evidence>
<feature type="compositionally biased region" description="Basic and acidic residues" evidence="1">
    <location>
        <begin position="47"/>
        <end position="58"/>
    </location>
</feature>
<dbReference type="RefSeq" id="WP_311707882.1">
    <property type="nucleotide sequence ID" value="NZ_JAVREL010000023.1"/>
</dbReference>
<organism evidence="2 3">
    <name type="scientific">Streptomyces litchfieldiae</name>
    <dbReference type="NCBI Taxonomy" id="3075543"/>
    <lineage>
        <taxon>Bacteria</taxon>
        <taxon>Bacillati</taxon>
        <taxon>Actinomycetota</taxon>
        <taxon>Actinomycetes</taxon>
        <taxon>Kitasatosporales</taxon>
        <taxon>Streptomycetaceae</taxon>
        <taxon>Streptomyces</taxon>
    </lineage>
</organism>
<sequence length="200" mass="20521">MPDDTIAADSTATGTGTTPDTINNTATDTGGRPAADPNDPKLAAAEQRAEETAEERDQLRAALDAVQKALNPDAEGEQDPAALAAAVEQRDAQIADLTVQLRTARVELAAYQAAAGMGARADRLLNSRAFVEQLARLDPAAATFADQLGDAIKAAVEGDPELYRAGPGGPPRGGAEFNGPPAGDKRPATLHDAIAARMSG</sequence>
<dbReference type="Proteomes" id="UP001183246">
    <property type="component" value="Unassembled WGS sequence"/>
</dbReference>
<evidence type="ECO:0000313" key="2">
    <source>
        <dbReference type="EMBL" id="MDT0346765.1"/>
    </source>
</evidence>
<feature type="region of interest" description="Disordered" evidence="1">
    <location>
        <begin position="161"/>
        <end position="200"/>
    </location>
</feature>
<evidence type="ECO:0008006" key="4">
    <source>
        <dbReference type="Google" id="ProtNLM"/>
    </source>
</evidence>
<name>A0ABU2MZ00_9ACTN</name>
<reference evidence="3" key="1">
    <citation type="submission" date="2023-07" db="EMBL/GenBank/DDBJ databases">
        <title>30 novel species of actinomycetes from the DSMZ collection.</title>
        <authorList>
            <person name="Nouioui I."/>
        </authorList>
    </citation>
    <scope>NUCLEOTIDE SEQUENCE [LARGE SCALE GENOMIC DNA]</scope>
    <source>
        <strain evidence="3">DSM 44938</strain>
    </source>
</reference>
<protein>
    <recommendedName>
        <fullName evidence="4">Scaffolding protein</fullName>
    </recommendedName>
</protein>
<feature type="compositionally biased region" description="Low complexity" evidence="1">
    <location>
        <begin position="1"/>
        <end position="29"/>
    </location>
</feature>
<accession>A0ABU2MZ00</accession>
<dbReference type="EMBL" id="JAVREL010000023">
    <property type="protein sequence ID" value="MDT0346765.1"/>
    <property type="molecule type" value="Genomic_DNA"/>
</dbReference>
<keyword evidence="3" id="KW-1185">Reference proteome</keyword>
<gene>
    <name evidence="2" type="ORF">RM590_29900</name>
</gene>
<proteinExistence type="predicted"/>
<feature type="region of interest" description="Disordered" evidence="1">
    <location>
        <begin position="1"/>
        <end position="58"/>
    </location>
</feature>